<dbReference type="RefSeq" id="WP_069096139.1">
    <property type="nucleotide sequence ID" value="NZ_MASI01000010.1"/>
</dbReference>
<dbReference type="EMBL" id="MASI01000010">
    <property type="protein sequence ID" value="ODA66152.1"/>
    <property type="molecule type" value="Genomic_DNA"/>
</dbReference>
<evidence type="ECO:0000313" key="3">
    <source>
        <dbReference type="Proteomes" id="UP000095087"/>
    </source>
</evidence>
<keyword evidence="3" id="KW-1185">Reference proteome</keyword>
<proteinExistence type="predicted"/>
<feature type="region of interest" description="Disordered" evidence="1">
    <location>
        <begin position="1"/>
        <end position="24"/>
    </location>
</feature>
<evidence type="ECO:0000256" key="1">
    <source>
        <dbReference type="SAM" id="MobiDB-lite"/>
    </source>
</evidence>
<sequence length="72" mass="7996">MSDYHWPCHVSQDEDGTGKTQEEAGARARQALQYFLLSSDEEALLAIGVYQHGDTESALTGEMIRLKVDLPD</sequence>
<dbReference type="Proteomes" id="UP000095087">
    <property type="component" value="Unassembled WGS sequence"/>
</dbReference>
<dbReference type="AlphaFoldDB" id="A0A1E2RVH2"/>
<gene>
    <name evidence="2" type="ORF">A7A08_03005</name>
</gene>
<comment type="caution">
    <text evidence="2">The sequence shown here is derived from an EMBL/GenBank/DDBJ whole genome shotgun (WGS) entry which is preliminary data.</text>
</comment>
<reference evidence="2 3" key="1">
    <citation type="submission" date="2016-07" db="EMBL/GenBank/DDBJ databases">
        <title>Draft genome sequence of Methyloligella halotolerans C2T (VKM B-2706T=CCUG 61687T=DSM 25045T), a halotolerant polyhydroxybutyrate accumulating methylotroph.</title>
        <authorList>
            <person name="Vasilenko O.V."/>
            <person name="Doronina N.V."/>
            <person name="Poroshina M.N."/>
            <person name="Tarlachkov S.V."/>
            <person name="Trotsenko Y.A."/>
        </authorList>
    </citation>
    <scope>NUCLEOTIDE SEQUENCE [LARGE SCALE GENOMIC DNA]</scope>
    <source>
        <strain evidence="2 3">VKM B-2706</strain>
    </source>
</reference>
<protein>
    <submittedName>
        <fullName evidence="2">Uncharacterized protein</fullName>
    </submittedName>
</protein>
<organism evidence="2 3">
    <name type="scientific">Methyloligella halotolerans</name>
    <dbReference type="NCBI Taxonomy" id="1177755"/>
    <lineage>
        <taxon>Bacteria</taxon>
        <taxon>Pseudomonadati</taxon>
        <taxon>Pseudomonadota</taxon>
        <taxon>Alphaproteobacteria</taxon>
        <taxon>Hyphomicrobiales</taxon>
        <taxon>Hyphomicrobiaceae</taxon>
        <taxon>Methyloligella</taxon>
    </lineage>
</organism>
<name>A0A1E2RVH2_9HYPH</name>
<evidence type="ECO:0000313" key="2">
    <source>
        <dbReference type="EMBL" id="ODA66152.1"/>
    </source>
</evidence>
<accession>A0A1E2RVH2</accession>
<dbReference type="STRING" id="1177755.A7A08_03005"/>